<name>X8JUP2_9AGAM</name>
<feature type="non-terminal residue" evidence="1">
    <location>
        <position position="115"/>
    </location>
</feature>
<comment type="caution">
    <text evidence="1">The sequence shown here is derived from an EMBL/GenBank/DDBJ whole genome shotgun (WGS) entry which is preliminary data.</text>
</comment>
<dbReference type="OrthoDB" id="10003593at2759"/>
<dbReference type="Proteomes" id="UP000030108">
    <property type="component" value="Unassembled WGS sequence"/>
</dbReference>
<protein>
    <submittedName>
        <fullName evidence="1">Snupn protein</fullName>
    </submittedName>
</protein>
<sequence length="115" mass="12500">MITGSRPYPHQFLGVPYYLPPLTTTVFLEQIIPAAQSTPQALTDMEMDTGEAVTGGTKSDGILLYVREAAYTPGETPLSCWIPAAPLDAAVDNEPPLQSFKRLVERRASGSDMMQ</sequence>
<gene>
    <name evidence="1" type="ORF">RSOL_546260</name>
</gene>
<organism evidence="1 2">
    <name type="scientific">Rhizoctonia solani AG-3 Rhs1AP</name>
    <dbReference type="NCBI Taxonomy" id="1086054"/>
    <lineage>
        <taxon>Eukaryota</taxon>
        <taxon>Fungi</taxon>
        <taxon>Dikarya</taxon>
        <taxon>Basidiomycota</taxon>
        <taxon>Agaricomycotina</taxon>
        <taxon>Agaricomycetes</taxon>
        <taxon>Cantharellales</taxon>
        <taxon>Ceratobasidiaceae</taxon>
        <taxon>Rhizoctonia</taxon>
    </lineage>
</organism>
<dbReference type="Gene3D" id="3.30.470.30">
    <property type="entry name" value="DNA ligase/mRNA capping enzyme"/>
    <property type="match status" value="1"/>
</dbReference>
<proteinExistence type="predicted"/>
<evidence type="ECO:0000313" key="1">
    <source>
        <dbReference type="EMBL" id="EUC67640.1"/>
    </source>
</evidence>
<dbReference type="AlphaFoldDB" id="X8JUP2"/>
<reference evidence="2" key="1">
    <citation type="journal article" date="2014" name="Genome Announc.">
        <title>Draft genome sequence of the plant-pathogenic soil fungus Rhizoctonia solani anastomosis group 3 strain Rhs1AP.</title>
        <authorList>
            <person name="Cubeta M.A."/>
            <person name="Thomas E."/>
            <person name="Dean R.A."/>
            <person name="Jabaji S."/>
            <person name="Neate S.M."/>
            <person name="Tavantzis S."/>
            <person name="Toda T."/>
            <person name="Vilgalys R."/>
            <person name="Bharathan N."/>
            <person name="Fedorova-Abrams N."/>
            <person name="Pakala S.B."/>
            <person name="Pakala S.M."/>
            <person name="Zafar N."/>
            <person name="Joardar V."/>
            <person name="Losada L."/>
            <person name="Nierman W.C."/>
        </authorList>
    </citation>
    <scope>NUCLEOTIDE SEQUENCE [LARGE SCALE GENOMIC DNA]</scope>
    <source>
        <strain evidence="2">AG-3</strain>
    </source>
</reference>
<dbReference type="EMBL" id="JATN01000196">
    <property type="protein sequence ID" value="EUC67640.1"/>
    <property type="molecule type" value="Genomic_DNA"/>
</dbReference>
<evidence type="ECO:0000313" key="2">
    <source>
        <dbReference type="Proteomes" id="UP000030108"/>
    </source>
</evidence>
<accession>X8JUP2</accession>